<dbReference type="Pfam" id="PF03966">
    <property type="entry name" value="Trm112p"/>
    <property type="match status" value="1"/>
</dbReference>
<dbReference type="CDD" id="cd21089">
    <property type="entry name" value="Trm112-like"/>
    <property type="match status" value="1"/>
</dbReference>
<reference evidence="4 5" key="1">
    <citation type="submission" date="2024-01" db="EMBL/GenBank/DDBJ databases">
        <title>The genome of the rayed Mediterranean limpet Patella caerulea (Linnaeus, 1758).</title>
        <authorList>
            <person name="Anh-Thu Weber A."/>
            <person name="Halstead-Nussloch G."/>
        </authorList>
    </citation>
    <scope>NUCLEOTIDE SEQUENCE [LARGE SCALE GENOMIC DNA]</scope>
    <source>
        <strain evidence="4">AATW-2023a</strain>
        <tissue evidence="4">Whole specimen</tissue>
    </source>
</reference>
<name>A0AAN8KI70_PATCE</name>
<dbReference type="SUPFAM" id="SSF158997">
    <property type="entry name" value="Trm112p-like"/>
    <property type="match status" value="1"/>
</dbReference>
<proteinExistence type="inferred from homology"/>
<dbReference type="PANTHER" id="PTHR12773:SF0">
    <property type="entry name" value="MULTIFUNCTIONAL METHYLTRANSFERASE SUBUNIT TRM112-LIKE PROTEIN"/>
    <property type="match status" value="1"/>
</dbReference>
<comment type="caution">
    <text evidence="4">The sequence shown here is derived from an EMBL/GenBank/DDBJ whole genome shotgun (WGS) entry which is preliminary data.</text>
</comment>
<dbReference type="Gene3D" id="2.20.25.10">
    <property type="match status" value="1"/>
</dbReference>
<dbReference type="GO" id="GO:0030488">
    <property type="term" value="P:tRNA methylation"/>
    <property type="evidence" value="ECO:0007669"/>
    <property type="project" value="TreeGrafter"/>
</dbReference>
<organism evidence="4 5">
    <name type="scientific">Patella caerulea</name>
    <name type="common">Rayed Mediterranean limpet</name>
    <dbReference type="NCBI Taxonomy" id="87958"/>
    <lineage>
        <taxon>Eukaryota</taxon>
        <taxon>Metazoa</taxon>
        <taxon>Spiralia</taxon>
        <taxon>Lophotrochozoa</taxon>
        <taxon>Mollusca</taxon>
        <taxon>Gastropoda</taxon>
        <taxon>Patellogastropoda</taxon>
        <taxon>Patelloidea</taxon>
        <taxon>Patellidae</taxon>
        <taxon>Patella</taxon>
    </lineage>
</organism>
<dbReference type="PANTHER" id="PTHR12773">
    <property type="entry name" value="UPF0315 PROTEIN-RELATED"/>
    <property type="match status" value="1"/>
</dbReference>
<dbReference type="EMBL" id="JAZGQO010000001">
    <property type="protein sequence ID" value="KAK6195877.1"/>
    <property type="molecule type" value="Genomic_DNA"/>
</dbReference>
<evidence type="ECO:0000313" key="5">
    <source>
        <dbReference type="Proteomes" id="UP001347796"/>
    </source>
</evidence>
<comment type="similarity">
    <text evidence="1">Belongs to the TRM112 family.</text>
</comment>
<evidence type="ECO:0000256" key="3">
    <source>
        <dbReference type="ARBA" id="ARBA00030516"/>
    </source>
</evidence>
<keyword evidence="5" id="KW-1185">Reference proteome</keyword>
<evidence type="ECO:0000256" key="1">
    <source>
        <dbReference type="ARBA" id="ARBA00007980"/>
    </source>
</evidence>
<dbReference type="Proteomes" id="UP001347796">
    <property type="component" value="Unassembled WGS sequence"/>
</dbReference>
<accession>A0AAN8KI70</accession>
<gene>
    <name evidence="4" type="ORF">SNE40_001214</name>
</gene>
<dbReference type="InterPro" id="IPR005651">
    <property type="entry name" value="Trm112-like"/>
</dbReference>
<dbReference type="AlphaFoldDB" id="A0AAN8KI70"/>
<dbReference type="GO" id="GO:0046982">
    <property type="term" value="F:protein heterodimerization activity"/>
    <property type="evidence" value="ECO:0007669"/>
    <property type="project" value="InterPro"/>
</dbReference>
<dbReference type="InterPro" id="IPR039127">
    <property type="entry name" value="Trm112"/>
</dbReference>
<sequence>MKLLTHNMLSSNFVKGVTKGFPLKIMASKIEEKEVDFNPEFISRMIAKLDWPALYTAAGDIKKAEGLPETITENYESNEDFLKIAHNLLLQVEIIEGDLICPETGRKFPITNGIPNMLLHEDEVTGDK</sequence>
<protein>
    <recommendedName>
        <fullName evidence="2">Multifunctional methyltransferase subunit TRM112-like protein</fullName>
    </recommendedName>
    <alternativeName>
        <fullName evidence="3">tRNA methyltransferase 112 homolog</fullName>
    </alternativeName>
</protein>
<evidence type="ECO:0000256" key="2">
    <source>
        <dbReference type="ARBA" id="ARBA00019989"/>
    </source>
</evidence>
<evidence type="ECO:0000313" key="4">
    <source>
        <dbReference type="EMBL" id="KAK6195877.1"/>
    </source>
</evidence>
<dbReference type="GO" id="GO:0070476">
    <property type="term" value="P:rRNA (guanine-N7)-methylation"/>
    <property type="evidence" value="ECO:0007669"/>
    <property type="project" value="TreeGrafter"/>
</dbReference>